<protein>
    <recommendedName>
        <fullName evidence="3">Cytoskeleton protein RodZ-like C-terminal domain-containing protein</fullName>
    </recommendedName>
</protein>
<evidence type="ECO:0000259" key="3">
    <source>
        <dbReference type="Pfam" id="PF13464"/>
    </source>
</evidence>
<keyword evidence="2" id="KW-0472">Membrane</keyword>
<sequence length="320" mass="35057">MTDNYEQSSKEHEFGPGALLKQAREEQGLSLKEVSTSLKLTMPVLEQIEADDYKSELPITFFRGYLKNYAELLKLEEVDIVANFQHYCEKHKLFSQPPPKLRGVEMEQPMTSSNWLFKVITGIIILILVAAIYYVVVEKELWKKVVPQDSEAEQATSSALLLESSEESTEGSEALVQDSESIQEDELAVEQEPLSTSSNQEASADSSQSGEINLTQEQAEDVDSSQTQTAAASTTSQSVLGKSLVLNFTSDCWVRIEDATGKVLALGIKQAGSDLQLSGETPYSLTLGKPSAVQLTFDGEAVDLSAYPDTRAAKLTLGDE</sequence>
<dbReference type="GO" id="GO:0003677">
    <property type="term" value="F:DNA binding"/>
    <property type="evidence" value="ECO:0007669"/>
    <property type="project" value="InterPro"/>
</dbReference>
<dbReference type="Pfam" id="PF13464">
    <property type="entry name" value="RodZ_C"/>
    <property type="match status" value="1"/>
</dbReference>
<dbReference type="InterPro" id="IPR050400">
    <property type="entry name" value="Bact_Cytoskel_RodZ"/>
</dbReference>
<feature type="domain" description="Cytoskeleton protein RodZ-like C-terminal" evidence="3">
    <location>
        <begin position="245"/>
        <end position="316"/>
    </location>
</feature>
<dbReference type="Proteomes" id="UP000094147">
    <property type="component" value="Chromosome"/>
</dbReference>
<dbReference type="AlphaFoldDB" id="A0A1B3BC18"/>
<evidence type="ECO:0000256" key="1">
    <source>
        <dbReference type="SAM" id="MobiDB-lite"/>
    </source>
</evidence>
<dbReference type="Pfam" id="PF13413">
    <property type="entry name" value="HTH_25"/>
    <property type="match status" value="1"/>
</dbReference>
<keyword evidence="2" id="KW-0812">Transmembrane</keyword>
<feature type="compositionally biased region" description="Polar residues" evidence="1">
    <location>
        <begin position="193"/>
        <end position="211"/>
    </location>
</feature>
<accession>A0A1B3BC18</accession>
<proteinExistence type="predicted"/>
<dbReference type="InterPro" id="IPR010982">
    <property type="entry name" value="Lambda_DNA-bd_dom_sf"/>
</dbReference>
<dbReference type="CDD" id="cd00093">
    <property type="entry name" value="HTH_XRE"/>
    <property type="match status" value="1"/>
</dbReference>
<feature type="transmembrane region" description="Helical" evidence="2">
    <location>
        <begin position="115"/>
        <end position="136"/>
    </location>
</feature>
<dbReference type="Gene3D" id="1.10.260.40">
    <property type="entry name" value="lambda repressor-like DNA-binding domains"/>
    <property type="match status" value="1"/>
</dbReference>
<dbReference type="STRING" id="1144748.KS2013_1585"/>
<dbReference type="PANTHER" id="PTHR34475">
    <property type="match status" value="1"/>
</dbReference>
<dbReference type="RefSeq" id="WP_068992244.1">
    <property type="nucleotide sequence ID" value="NZ_CP012418.1"/>
</dbReference>
<name>A0A1B3BC18_9GAMM</name>
<dbReference type="InterPro" id="IPR001387">
    <property type="entry name" value="Cro/C1-type_HTH"/>
</dbReference>
<evidence type="ECO:0000313" key="4">
    <source>
        <dbReference type="EMBL" id="AOE50295.1"/>
    </source>
</evidence>
<evidence type="ECO:0000313" key="5">
    <source>
        <dbReference type="Proteomes" id="UP000094147"/>
    </source>
</evidence>
<gene>
    <name evidence="4" type="ORF">KS2013_1585</name>
</gene>
<dbReference type="EMBL" id="CP012418">
    <property type="protein sequence ID" value="AOE50295.1"/>
    <property type="molecule type" value="Genomic_DNA"/>
</dbReference>
<keyword evidence="5" id="KW-1185">Reference proteome</keyword>
<dbReference type="KEGG" id="ksd:KS2013_1585"/>
<dbReference type="InterPro" id="IPR025194">
    <property type="entry name" value="RodZ-like_C"/>
</dbReference>
<keyword evidence="2" id="KW-1133">Transmembrane helix</keyword>
<reference evidence="5" key="1">
    <citation type="submission" date="2015-08" db="EMBL/GenBank/DDBJ databases">
        <authorList>
            <person name="Kim K.M."/>
        </authorList>
    </citation>
    <scope>NUCLEOTIDE SEQUENCE [LARGE SCALE GENOMIC DNA]</scope>
    <source>
        <strain evidence="5">KCTC 23892</strain>
    </source>
</reference>
<dbReference type="PANTHER" id="PTHR34475:SF1">
    <property type="entry name" value="CYTOSKELETON PROTEIN RODZ"/>
    <property type="match status" value="1"/>
</dbReference>
<organism evidence="4 5">
    <name type="scientific">Kangiella sediminilitoris</name>
    <dbReference type="NCBI Taxonomy" id="1144748"/>
    <lineage>
        <taxon>Bacteria</taxon>
        <taxon>Pseudomonadati</taxon>
        <taxon>Pseudomonadota</taxon>
        <taxon>Gammaproteobacteria</taxon>
        <taxon>Kangiellales</taxon>
        <taxon>Kangiellaceae</taxon>
        <taxon>Kangiella</taxon>
    </lineage>
</organism>
<evidence type="ECO:0000256" key="2">
    <source>
        <dbReference type="SAM" id="Phobius"/>
    </source>
</evidence>
<dbReference type="OrthoDB" id="9790252at2"/>
<feature type="region of interest" description="Disordered" evidence="1">
    <location>
        <begin position="157"/>
        <end position="211"/>
    </location>
</feature>